<proteinExistence type="predicted"/>
<dbReference type="Proteomes" id="UP001165960">
    <property type="component" value="Unassembled WGS sequence"/>
</dbReference>
<protein>
    <submittedName>
        <fullName evidence="1">Uncharacterized protein</fullName>
    </submittedName>
</protein>
<accession>A0ACC2SEY0</accession>
<dbReference type="EMBL" id="QTSX02005130">
    <property type="protein sequence ID" value="KAJ9060806.1"/>
    <property type="molecule type" value="Genomic_DNA"/>
</dbReference>
<comment type="caution">
    <text evidence="1">The sequence shown here is derived from an EMBL/GenBank/DDBJ whole genome shotgun (WGS) entry which is preliminary data.</text>
</comment>
<name>A0ACC2SEY0_9FUNG</name>
<organism evidence="1 2">
    <name type="scientific">Entomophthora muscae</name>
    <dbReference type="NCBI Taxonomy" id="34485"/>
    <lineage>
        <taxon>Eukaryota</taxon>
        <taxon>Fungi</taxon>
        <taxon>Fungi incertae sedis</taxon>
        <taxon>Zoopagomycota</taxon>
        <taxon>Entomophthoromycotina</taxon>
        <taxon>Entomophthoromycetes</taxon>
        <taxon>Entomophthorales</taxon>
        <taxon>Entomophthoraceae</taxon>
        <taxon>Entomophthora</taxon>
    </lineage>
</organism>
<sequence length="442" mass="49457">MRDNSLSCTINCDALLCFGSRTLSLLASLNKKLKLPSHDLPLGDKTSERISYFSAQPGWVDIQILASGWKYEWFQITEVRDDAISYLQFISGNNPPLVIDSALNFLCRQFSTESSLKIDLNDQFYTFVKSRVKLKKVVRNGYAFLTSSGELYFYLGDAETSSKYTNYIRLDTFVKDVACTQDKLVYIDSKGQLFGLDFTDASKKERSSSPKPYSIETLKIDKLICVGGNEGQIVSFKKIESGNLHFLALNIQGEIYSWGSPRFGETGHGDILQCTMPKRNLALAGIPIKDISCGSFHSAALSEAGDVYTFGLNKYGQLGRESEEFSEATAQSYGLPELINFKSQGEEDPDVTHVRCGPYHTLIMDGKGQVWGAGSNESEQLQCHNDEYNFSLPLYLINFNKEKRIPTFVPLATHIPRQPDECRVAYLEAGYSTSFFGFKKGT</sequence>
<reference evidence="1" key="1">
    <citation type="submission" date="2022-04" db="EMBL/GenBank/DDBJ databases">
        <title>Genome of the entomopathogenic fungus Entomophthora muscae.</title>
        <authorList>
            <person name="Elya C."/>
            <person name="Lovett B.R."/>
            <person name="Lee E."/>
            <person name="Macias A.M."/>
            <person name="Hajek A.E."/>
            <person name="De Bivort B.L."/>
            <person name="Kasson M.T."/>
            <person name="De Fine Licht H.H."/>
            <person name="Stajich J.E."/>
        </authorList>
    </citation>
    <scope>NUCLEOTIDE SEQUENCE</scope>
    <source>
        <strain evidence="1">Berkeley</strain>
    </source>
</reference>
<keyword evidence="2" id="KW-1185">Reference proteome</keyword>
<gene>
    <name evidence="1" type="ORF">DSO57_1026854</name>
</gene>
<evidence type="ECO:0000313" key="1">
    <source>
        <dbReference type="EMBL" id="KAJ9060806.1"/>
    </source>
</evidence>
<evidence type="ECO:0000313" key="2">
    <source>
        <dbReference type="Proteomes" id="UP001165960"/>
    </source>
</evidence>